<dbReference type="InParanoid" id="A0A6J2X0L8"/>
<dbReference type="PROSITE" id="PS50088">
    <property type="entry name" value="ANK_REPEAT"/>
    <property type="match status" value="4"/>
</dbReference>
<dbReference type="OrthoDB" id="445896at2759"/>
<evidence type="ECO:0000256" key="2">
    <source>
        <dbReference type="ARBA" id="ARBA00004552"/>
    </source>
</evidence>
<dbReference type="SMART" id="SM00454">
    <property type="entry name" value="SAM"/>
    <property type="match status" value="1"/>
</dbReference>
<accession>A0A6J2X0L8</accession>
<dbReference type="InterPro" id="IPR036034">
    <property type="entry name" value="PDZ_sf"/>
</dbReference>
<feature type="region of interest" description="Disordered" evidence="19">
    <location>
        <begin position="1540"/>
        <end position="1725"/>
    </location>
</feature>
<evidence type="ECO:0000256" key="4">
    <source>
        <dbReference type="ARBA" id="ARBA00022481"/>
    </source>
</evidence>
<feature type="region of interest" description="Disordered" evidence="19">
    <location>
        <begin position="1291"/>
        <end position="1361"/>
    </location>
</feature>
<gene>
    <name evidence="24" type="primary">LOC115830170</name>
</gene>
<feature type="region of interest" description="Disordered" evidence="19">
    <location>
        <begin position="705"/>
        <end position="737"/>
    </location>
</feature>
<dbReference type="InterPro" id="IPR001452">
    <property type="entry name" value="SH3_domain"/>
</dbReference>
<dbReference type="RefSeq" id="XP_030650079.1">
    <property type="nucleotide sequence ID" value="XM_030794219.1"/>
</dbReference>
<dbReference type="PANTHER" id="PTHR24135:SF17">
    <property type="entry name" value="SH3 AND MULTIPLE ANKYRIN REPEAT DOMAINS PROTEIN 2"/>
    <property type="match status" value="1"/>
</dbReference>
<dbReference type="GO" id="GO:0003779">
    <property type="term" value="F:actin binding"/>
    <property type="evidence" value="ECO:0007669"/>
    <property type="project" value="UniProtKB-KW"/>
</dbReference>
<keyword evidence="7" id="KW-0677">Repeat</keyword>
<dbReference type="Pfam" id="PF00536">
    <property type="entry name" value="SAM_1"/>
    <property type="match status" value="1"/>
</dbReference>
<dbReference type="CDD" id="cd09506">
    <property type="entry name" value="SAM_Shank1_2_3"/>
    <property type="match status" value="1"/>
</dbReference>
<dbReference type="InterPro" id="IPR002110">
    <property type="entry name" value="Ankyrin_rpt"/>
</dbReference>
<dbReference type="Pfam" id="PF00595">
    <property type="entry name" value="PDZ"/>
    <property type="match status" value="1"/>
</dbReference>
<protein>
    <recommendedName>
        <fullName evidence="14">SH3 and multiple ankyrin repeat domains protein 3</fullName>
    </recommendedName>
    <alternativeName>
        <fullName evidence="15">Proline-rich synapse-associated protein 2</fullName>
    </alternativeName>
</protein>
<dbReference type="SUPFAM" id="SSF50044">
    <property type="entry name" value="SH3-domain"/>
    <property type="match status" value="1"/>
</dbReference>
<feature type="region of interest" description="Disordered" evidence="19">
    <location>
        <begin position="859"/>
        <end position="960"/>
    </location>
</feature>
<feature type="domain" description="SH3" evidence="20">
    <location>
        <begin position="505"/>
        <end position="564"/>
    </location>
</feature>
<feature type="compositionally biased region" description="Basic and acidic residues" evidence="19">
    <location>
        <begin position="1292"/>
        <end position="1311"/>
    </location>
</feature>
<dbReference type="GO" id="GO:0035255">
    <property type="term" value="F:ionotropic glutamate receptor binding"/>
    <property type="evidence" value="ECO:0007669"/>
    <property type="project" value="TreeGrafter"/>
</dbReference>
<dbReference type="CDD" id="cd06746">
    <property type="entry name" value="PDZ_SHANK1_3-like"/>
    <property type="match status" value="1"/>
</dbReference>
<dbReference type="FunFam" id="1.10.150.50:FF:000006">
    <property type="entry name" value="SH3 and multiple ankyrin repeat domains protein 2"/>
    <property type="match status" value="1"/>
</dbReference>
<evidence type="ECO:0000256" key="16">
    <source>
        <dbReference type="ARBA" id="ARBA00093578"/>
    </source>
</evidence>
<keyword evidence="11" id="KW-0009">Actin-binding</keyword>
<dbReference type="SUPFAM" id="SSF48403">
    <property type="entry name" value="Ankyrin repeat"/>
    <property type="match status" value="1"/>
</dbReference>
<keyword evidence="10" id="KW-0175">Coiled coil</keyword>
<evidence type="ECO:0000256" key="15">
    <source>
        <dbReference type="ARBA" id="ARBA00081309"/>
    </source>
</evidence>
<dbReference type="FunFam" id="1.25.40.20:FF:000064">
    <property type="entry name" value="SH3 and multiple ankyrin repeat domains protein 3"/>
    <property type="match status" value="1"/>
</dbReference>
<evidence type="ECO:0000256" key="10">
    <source>
        <dbReference type="ARBA" id="ARBA00023054"/>
    </source>
</evidence>
<dbReference type="Proteomes" id="UP000504632">
    <property type="component" value="Chromosome 2"/>
</dbReference>
<dbReference type="GO" id="GO:0043197">
    <property type="term" value="C:dendritic spine"/>
    <property type="evidence" value="ECO:0007669"/>
    <property type="project" value="UniProtKB-SubCell"/>
</dbReference>
<dbReference type="GO" id="GO:0014069">
    <property type="term" value="C:postsynaptic density"/>
    <property type="evidence" value="ECO:0007669"/>
    <property type="project" value="UniProtKB-SubCell"/>
</dbReference>
<evidence type="ECO:0000256" key="14">
    <source>
        <dbReference type="ARBA" id="ARBA00070353"/>
    </source>
</evidence>
<feature type="compositionally biased region" description="Polar residues" evidence="19">
    <location>
        <begin position="1601"/>
        <end position="1610"/>
    </location>
</feature>
<keyword evidence="9 17" id="KW-0040">ANK repeat</keyword>
<feature type="compositionally biased region" description="Low complexity" evidence="19">
    <location>
        <begin position="1683"/>
        <end position="1698"/>
    </location>
</feature>
<evidence type="ECO:0000256" key="13">
    <source>
        <dbReference type="ARBA" id="ARBA00034105"/>
    </source>
</evidence>
<dbReference type="InterPro" id="IPR013761">
    <property type="entry name" value="SAM/pointed_sf"/>
</dbReference>
<feature type="repeat" description="ANK" evidence="17">
    <location>
        <begin position="296"/>
        <end position="328"/>
    </location>
</feature>
<feature type="compositionally biased region" description="Low complexity" evidence="19">
    <location>
        <begin position="1004"/>
        <end position="1016"/>
    </location>
</feature>
<evidence type="ECO:0000256" key="1">
    <source>
        <dbReference type="ARBA" id="ARBA00004496"/>
    </source>
</evidence>
<keyword evidence="23" id="KW-1185">Reference proteome</keyword>
<dbReference type="FunFam" id="1.25.40.20:FF:000048">
    <property type="entry name" value="SH3 and multiple ankyrin repeat domains protein 3"/>
    <property type="match status" value="1"/>
</dbReference>
<evidence type="ECO:0000256" key="9">
    <source>
        <dbReference type="ARBA" id="ARBA00023043"/>
    </source>
</evidence>
<dbReference type="PANTHER" id="PTHR24135">
    <property type="entry name" value="SH3 AND MULTIPLE ANKYRIN REPEAT DOMAINS PROTEIN"/>
    <property type="match status" value="1"/>
</dbReference>
<feature type="compositionally biased region" description="Low complexity" evidence="19">
    <location>
        <begin position="1478"/>
        <end position="1497"/>
    </location>
</feature>
<keyword evidence="8" id="KW-0770">Synapse</keyword>
<evidence type="ECO:0000256" key="18">
    <source>
        <dbReference type="PROSITE-ProRule" id="PRU00192"/>
    </source>
</evidence>
<dbReference type="Pfam" id="PF07653">
    <property type="entry name" value="SH3_2"/>
    <property type="match status" value="1"/>
</dbReference>
<dbReference type="Pfam" id="PF16511">
    <property type="entry name" value="FERM_f0"/>
    <property type="match status" value="1"/>
</dbReference>
<feature type="region of interest" description="Disordered" evidence="19">
    <location>
        <begin position="1055"/>
        <end position="1084"/>
    </location>
</feature>
<dbReference type="InterPro" id="IPR036770">
    <property type="entry name" value="Ankyrin_rpt-contain_sf"/>
</dbReference>
<dbReference type="PROSITE" id="PS50106">
    <property type="entry name" value="PDZ"/>
    <property type="match status" value="1"/>
</dbReference>
<name>A0A6J2X0L8_CHACN</name>
<evidence type="ECO:0000256" key="12">
    <source>
        <dbReference type="ARBA" id="ARBA00023273"/>
    </source>
</evidence>
<feature type="domain" description="SAM" evidence="21">
    <location>
        <begin position="1751"/>
        <end position="1814"/>
    </location>
</feature>
<evidence type="ECO:0000313" key="23">
    <source>
        <dbReference type="Proteomes" id="UP000504632"/>
    </source>
</evidence>
<dbReference type="InterPro" id="IPR032425">
    <property type="entry name" value="FERM_f0"/>
</dbReference>
<dbReference type="InterPro" id="IPR001478">
    <property type="entry name" value="PDZ"/>
</dbReference>
<dbReference type="FunFam" id="3.10.20.90:FF:000029">
    <property type="entry name" value="SH3 and multiple ankyrin repeat domains protein 1"/>
    <property type="match status" value="1"/>
</dbReference>
<feature type="compositionally biased region" description="Low complexity" evidence="19">
    <location>
        <begin position="1716"/>
        <end position="1725"/>
    </location>
</feature>
<dbReference type="GO" id="GO:0005737">
    <property type="term" value="C:cytoplasm"/>
    <property type="evidence" value="ECO:0007669"/>
    <property type="project" value="UniProtKB-SubCell"/>
</dbReference>
<keyword evidence="4" id="KW-0488">Methylation</keyword>
<keyword evidence="5" id="KW-0963">Cytoplasm</keyword>
<keyword evidence="3 18" id="KW-0728">SH3 domain</keyword>
<proteinExistence type="predicted"/>
<dbReference type="Gene3D" id="2.30.42.10">
    <property type="match status" value="1"/>
</dbReference>
<feature type="compositionally biased region" description="Basic and acidic residues" evidence="19">
    <location>
        <begin position="1247"/>
        <end position="1264"/>
    </location>
</feature>
<dbReference type="Gene3D" id="3.10.20.90">
    <property type="entry name" value="Phosphatidylinositol 3-kinase Catalytic Subunit, Chain A, domain 1"/>
    <property type="match status" value="1"/>
</dbReference>
<reference evidence="24" key="1">
    <citation type="submission" date="2025-08" db="UniProtKB">
        <authorList>
            <consortium name="RefSeq"/>
        </authorList>
    </citation>
    <scope>IDENTIFICATION</scope>
</reference>
<keyword evidence="12" id="KW-0966">Cell projection</keyword>
<dbReference type="PROSITE" id="PS50002">
    <property type="entry name" value="SH3"/>
    <property type="match status" value="1"/>
</dbReference>
<sequence>MPRSPTSSEDEMAQSFSDYSEDPGSDSSKEETIYETIRATAERPPSRMEDIHCNSLVIRVVIPDLQQTKCMRFNPDATVWVAKQRILCTLSQTLKDVLNYGLFQPASNGRNGKFLDEERLLREYPQPISKGVPSLEFRYKSRIYKQPNVDEKQIAKLHTKANLRKFMDHIQHHQLDKISKMLDRGLDPNYHDPETGESPLTFAAHVDNATEIIKVLKNGGAHLDFRAKDGMTALHKAARSKNQVALTTLLELGASPDYKDSRGLTALYHTAMVGGDPYCCELLLHEHASVCCQDENGWHEVHQACRHGHVQHLEHLLFYGADMSAQNASGNTALHICALYNQDSCARVLLVRGADKELKNYNSQSPFQVAIIAGNFELAELIKNHKETDIVPFREAPAYSKRRRVPQQNTLTAPRVLLRSNSDNNLSVSAVVPESHPQRSLSPQLLQQMQRNPNGTLRTMGRGGRAPRSRSPSLSRLGEEQRRQKRSPSASVEGQTSRRKLYSAVPGRLFVAVHPYQPQAEGEITLYKNDRVKVLSIGEGGYWEGSARGQVGWFPAECVEEIPSKPNEERPQSRADRADRKKLFRHYTVGSYDSFDASSDCVIDEKTVVLQKKDNEGFGFVLRGAKADTPIEEFTPTPAFPALQYLESVDEGGVAWQAGLRTGDFLIEVNQDNVVKVGHRQVVNMIRQGGNRLVIKVVTVSRNLDPDDTTRKKAPPPPKRAPTTALSMRSKSMTSELEEMVDKATLRKKKDKVDEVTPSQKATRDNTSVDMRVATIKPRPSSRCLATPTDLNSMFERQGVAVVPPTVPGSPRRPYLGVPKGTMRRQKSIVCVYIFSSGITEEEKQFLTPPLLKFTRSLSMPDTSEDIPPPPGISPPSPPYAPNASMARGYGTTQPGFTQNSATKGHPIRTDVSVGTMRRDRGGYHRQSSEQYEPQNPPAQQDIRSRSRAPVPENPYSEVGNKTVYIPAKPARRKGMLVKQPNVEDSPEKTCSIPIPTIIVKEPSTSSSGKSSQGSSMEIETTTPDHPGQLRPEDGLNVSNPFAAAIAGAVRDREKRLEARRNSPAFLSTDLGDEDSPTPAPRLRQSKSIDEGMFNNDDNLRKLMAPPASLLGVPSGSGGNVTDFNSPEPTIVREPLSTRTGNCPNLDSPVSLPAGITYSSNGGGYLHPVTGKVLDPNSPLALALAARDRAMREQVQPPPPPPKGDPHKPDLNQPLFIDTKLRSGIEAKFAATATMGRPGGRGGLRRQMTESKYETEGAKDSKLAEEKKNMLIDIVDTSQQKSAGLLMVHTVDGSKPKENNLPEGGKQERSSAQDNTPTELRDPNTNPPAPNPQAPASNSQPPVPPHAKTIVTASSVDEPVKLPFRIPPPPLASVDIDEEFVFSEPLPPPLEFANSIDIPEDQVETLKQRKNGTSGALLPSYHPHAPPTGNTDPKRPLCLSNCLPPPSYPPPPPEGFEPVTDSGIEEVDSRSSGDPHLETTSTISTVSSISTLSSEGSEALDTCTVYADGQAFLVDRPPVPPKPKMKPIINKNNALYRDALIEESLESFGQPPSAPPPPPGGAASSELPKTPTQRSSKLWGDPPELRSPPSSVTDPKANVISELSSILQQMNKERSPKQGDSLDSPTASRSFGSRPRMSKTVSNIAGTRSNTVTFATPSTPPASLPTQHHVGSNPISSPPDSGPASVRASSLPASASSPTLTDVFGLPTPPMGSGGSERFSMGSVSSRSPSPLTLLQAASNKPFASKPVVLWTKHDVADWLESLNLAEHRDAFMDNEIEGSHLPNLQKEDLIDLGVTRVGHRMNIERALKLLMDR</sequence>
<feature type="repeat" description="ANK" evidence="17">
    <location>
        <begin position="195"/>
        <end position="228"/>
    </location>
</feature>
<feature type="domain" description="PDZ" evidence="22">
    <location>
        <begin position="607"/>
        <end position="701"/>
    </location>
</feature>
<dbReference type="GeneID" id="115830170"/>
<dbReference type="SUPFAM" id="SSF47769">
    <property type="entry name" value="SAM/Pointed domain"/>
    <property type="match status" value="1"/>
</dbReference>
<comment type="subunit">
    <text evidence="16">May homomultimerize via its SAM domain. Interacts with BAIAP2, DBNL and SLC17A7/VGLUT1. Interacts with DLGAP1/GKAP, GRM1/MGLUR1, GRM5/MGLUR5 and LZTS3 C-termini via its PDZ domain. Interacts with ABI1, HOMER1, HOMER2, HOMER3 and CTTN/cortactin SH3 domain. Is part of a complex with DLG4/PSD-95 and DLGAP1/GKAP. Interacts (via PDZ domain) with the GRIA1 subunit of the AMPA receptor (via PDZ-binding motif). Interacts with WASF1 and CYFIP2; the interactions mediate the association of SHANK3 with the WAVE1 complex. Interacts with ARPC2; the interaction probably mediates the association of SHANK3 with the Arp2/3 complex. Interacts (via ANK repeats) with SHARPIN and SPTAN1. Interacts (via PDZ domain) with ARHGAP44 (probably via PDZ-binding motif); the interaction takes place in dendritic spines and promotes GRIA1 exocytosis. Interacts with CAMK2A. Interacts with DIP2A. Interacts with ADGRL3.</text>
</comment>
<keyword evidence="6" id="KW-0597">Phosphoprotein</keyword>
<evidence type="ECO:0000313" key="24">
    <source>
        <dbReference type="RefSeq" id="XP_030650079.1"/>
    </source>
</evidence>
<evidence type="ECO:0000256" key="17">
    <source>
        <dbReference type="PROSITE-ProRule" id="PRU00023"/>
    </source>
</evidence>
<dbReference type="InterPro" id="IPR051569">
    <property type="entry name" value="SHANK"/>
</dbReference>
<evidence type="ECO:0000256" key="7">
    <source>
        <dbReference type="ARBA" id="ARBA00022737"/>
    </source>
</evidence>
<dbReference type="SUPFAM" id="SSF50156">
    <property type="entry name" value="PDZ domain-like"/>
    <property type="match status" value="1"/>
</dbReference>
<evidence type="ECO:0000256" key="19">
    <source>
        <dbReference type="SAM" id="MobiDB-lite"/>
    </source>
</evidence>
<feature type="compositionally biased region" description="Polar residues" evidence="19">
    <location>
        <begin position="1639"/>
        <end position="1652"/>
    </location>
</feature>
<dbReference type="GO" id="GO:0045211">
    <property type="term" value="C:postsynaptic membrane"/>
    <property type="evidence" value="ECO:0007669"/>
    <property type="project" value="TreeGrafter"/>
</dbReference>
<dbReference type="InterPro" id="IPR001660">
    <property type="entry name" value="SAM"/>
</dbReference>
<dbReference type="SMART" id="SM00326">
    <property type="entry name" value="SH3"/>
    <property type="match status" value="1"/>
</dbReference>
<dbReference type="Gene3D" id="1.25.40.20">
    <property type="entry name" value="Ankyrin repeat-containing domain"/>
    <property type="match status" value="2"/>
</dbReference>
<dbReference type="PROSITE" id="PS50105">
    <property type="entry name" value="SAM_DOMAIN"/>
    <property type="match status" value="1"/>
</dbReference>
<feature type="region of interest" description="Disordered" evidence="19">
    <location>
        <begin position="1"/>
        <end position="31"/>
    </location>
</feature>
<evidence type="ECO:0000256" key="3">
    <source>
        <dbReference type="ARBA" id="ARBA00022443"/>
    </source>
</evidence>
<feature type="region of interest" description="Disordered" evidence="19">
    <location>
        <begin position="1000"/>
        <end position="1036"/>
    </location>
</feature>
<feature type="compositionally biased region" description="Polar residues" evidence="19">
    <location>
        <begin position="1621"/>
        <end position="1631"/>
    </location>
</feature>
<organism evidence="23 24">
    <name type="scientific">Chanos chanos</name>
    <name type="common">Milkfish</name>
    <name type="synonym">Mugil chanos</name>
    <dbReference type="NCBI Taxonomy" id="29144"/>
    <lineage>
        <taxon>Eukaryota</taxon>
        <taxon>Metazoa</taxon>
        <taxon>Chordata</taxon>
        <taxon>Craniata</taxon>
        <taxon>Vertebrata</taxon>
        <taxon>Euteleostomi</taxon>
        <taxon>Actinopterygii</taxon>
        <taxon>Neopterygii</taxon>
        <taxon>Teleostei</taxon>
        <taxon>Ostariophysi</taxon>
        <taxon>Gonorynchiformes</taxon>
        <taxon>Chanidae</taxon>
        <taxon>Chanos</taxon>
    </lineage>
</organism>
<feature type="region of interest" description="Disordered" evidence="19">
    <location>
        <begin position="1409"/>
        <end position="1497"/>
    </location>
</feature>
<feature type="compositionally biased region" description="Basic and acidic residues" evidence="19">
    <location>
        <begin position="1467"/>
        <end position="1477"/>
    </location>
</feature>
<feature type="region of interest" description="Disordered" evidence="19">
    <location>
        <begin position="453"/>
        <end position="499"/>
    </location>
</feature>
<evidence type="ECO:0000256" key="5">
    <source>
        <dbReference type="ARBA" id="ARBA00022490"/>
    </source>
</evidence>
<evidence type="ECO:0000256" key="6">
    <source>
        <dbReference type="ARBA" id="ARBA00022553"/>
    </source>
</evidence>
<dbReference type="SMART" id="SM00248">
    <property type="entry name" value="ANK"/>
    <property type="match status" value="6"/>
</dbReference>
<evidence type="ECO:0000259" key="21">
    <source>
        <dbReference type="PROSITE" id="PS50105"/>
    </source>
</evidence>
<dbReference type="GO" id="GO:0030160">
    <property type="term" value="F:synaptic receptor adaptor activity"/>
    <property type="evidence" value="ECO:0007669"/>
    <property type="project" value="TreeGrafter"/>
</dbReference>
<feature type="compositionally biased region" description="Polar residues" evidence="19">
    <location>
        <begin position="726"/>
        <end position="735"/>
    </location>
</feature>
<dbReference type="FunFam" id="2.30.30.40:FF:000025">
    <property type="entry name" value="SH3 and multiple ankyrin repeat domains protein 2"/>
    <property type="match status" value="1"/>
</dbReference>
<evidence type="ECO:0000256" key="8">
    <source>
        <dbReference type="ARBA" id="ARBA00023018"/>
    </source>
</evidence>
<dbReference type="SMART" id="SM00228">
    <property type="entry name" value="PDZ"/>
    <property type="match status" value="1"/>
</dbReference>
<evidence type="ECO:0000256" key="11">
    <source>
        <dbReference type="ARBA" id="ARBA00023203"/>
    </source>
</evidence>
<comment type="subcellular location">
    <subcellularLocation>
        <location evidence="2">Cell projection</location>
        <location evidence="2">Dendritic spine</location>
    </subcellularLocation>
    <subcellularLocation>
        <location evidence="1">Cytoplasm</location>
    </subcellularLocation>
    <subcellularLocation>
        <location evidence="13">Postsynaptic density</location>
    </subcellularLocation>
</comment>
<feature type="repeat" description="ANK" evidence="17">
    <location>
        <begin position="329"/>
        <end position="361"/>
    </location>
</feature>
<dbReference type="Pfam" id="PF12796">
    <property type="entry name" value="Ank_2"/>
    <property type="match status" value="2"/>
</dbReference>
<feature type="region of interest" description="Disordered" evidence="19">
    <location>
        <begin position="1230"/>
        <end position="1264"/>
    </location>
</feature>
<dbReference type="Gene3D" id="1.10.150.50">
    <property type="entry name" value="Transcription Factor, Ets-1"/>
    <property type="match status" value="1"/>
</dbReference>
<evidence type="ECO:0000259" key="22">
    <source>
        <dbReference type="PROSITE" id="PS50106"/>
    </source>
</evidence>
<feature type="compositionally biased region" description="Polar residues" evidence="19">
    <location>
        <begin position="891"/>
        <end position="903"/>
    </location>
</feature>
<feature type="compositionally biased region" description="Pro residues" evidence="19">
    <location>
        <begin position="1443"/>
        <end position="1455"/>
    </location>
</feature>
<dbReference type="PROSITE" id="PS50297">
    <property type="entry name" value="ANK_REP_REGION"/>
    <property type="match status" value="3"/>
</dbReference>
<feature type="repeat" description="ANK" evidence="17">
    <location>
        <begin position="229"/>
        <end position="261"/>
    </location>
</feature>
<evidence type="ECO:0000259" key="20">
    <source>
        <dbReference type="PROSITE" id="PS50002"/>
    </source>
</evidence>
<feature type="compositionally biased region" description="Pro residues" evidence="19">
    <location>
        <begin position="867"/>
        <end position="881"/>
    </location>
</feature>
<dbReference type="FunFam" id="2.30.42.10:FF:000018">
    <property type="entry name" value="SH3 and multiple ankyrin repeat domains protein 2"/>
    <property type="match status" value="1"/>
</dbReference>
<dbReference type="InterPro" id="IPR036028">
    <property type="entry name" value="SH3-like_dom_sf"/>
</dbReference>
<dbReference type="Gene3D" id="2.30.30.40">
    <property type="entry name" value="SH3 Domains"/>
    <property type="match status" value="1"/>
</dbReference>
<feature type="region of interest" description="Disordered" evidence="19">
    <location>
        <begin position="1188"/>
        <end position="1214"/>
    </location>
</feature>